<name>A0A0R3TXG0_RODNA</name>
<dbReference type="AlphaFoldDB" id="A0A0R3TXG0"/>
<sequence length="100" mass="11778">MRKLYKSHLSDLSDEEIRDALRFIHEEQRYSHAFYDRPSPTRTSSAFVAWHYTHAARALILRYIFTIAIELTFTECLEALTSCDWNVDDILHSLQNPNGF</sequence>
<dbReference type="Proteomes" id="UP000278807">
    <property type="component" value="Unassembled WGS sequence"/>
</dbReference>
<evidence type="ECO:0000313" key="1">
    <source>
        <dbReference type="EMBL" id="VDO13368.1"/>
    </source>
</evidence>
<reference evidence="1 2" key="2">
    <citation type="submission" date="2018-11" db="EMBL/GenBank/DDBJ databases">
        <authorList>
            <consortium name="Pathogen Informatics"/>
        </authorList>
    </citation>
    <scope>NUCLEOTIDE SEQUENCE [LARGE SCALE GENOMIC DNA]</scope>
</reference>
<protein>
    <submittedName>
        <fullName evidence="1 3">Uncharacterized protein</fullName>
    </submittedName>
</protein>
<evidence type="ECO:0000313" key="3">
    <source>
        <dbReference type="WBParaSite" id="HNAJ_0001255501-mRNA-1"/>
    </source>
</evidence>
<dbReference type="OrthoDB" id="10492794at2759"/>
<accession>A0A0R3TXG0</accession>
<proteinExistence type="predicted"/>
<dbReference type="WBParaSite" id="HNAJ_0001255501-mRNA-1">
    <property type="protein sequence ID" value="HNAJ_0001255501-mRNA-1"/>
    <property type="gene ID" value="HNAJ_0001255501"/>
</dbReference>
<keyword evidence="2" id="KW-1185">Reference proteome</keyword>
<reference evidence="3" key="1">
    <citation type="submission" date="2017-02" db="UniProtKB">
        <authorList>
            <consortium name="WormBaseParasite"/>
        </authorList>
    </citation>
    <scope>IDENTIFICATION</scope>
</reference>
<organism evidence="3">
    <name type="scientific">Rodentolepis nana</name>
    <name type="common">Dwarf tapeworm</name>
    <name type="synonym">Hymenolepis nana</name>
    <dbReference type="NCBI Taxonomy" id="102285"/>
    <lineage>
        <taxon>Eukaryota</taxon>
        <taxon>Metazoa</taxon>
        <taxon>Spiralia</taxon>
        <taxon>Lophotrochozoa</taxon>
        <taxon>Platyhelminthes</taxon>
        <taxon>Cestoda</taxon>
        <taxon>Eucestoda</taxon>
        <taxon>Cyclophyllidea</taxon>
        <taxon>Hymenolepididae</taxon>
        <taxon>Rodentolepis</taxon>
    </lineage>
</organism>
<gene>
    <name evidence="1" type="ORF">HNAJ_LOCUS12533</name>
</gene>
<dbReference type="EMBL" id="UZAE01014406">
    <property type="protein sequence ID" value="VDO13368.1"/>
    <property type="molecule type" value="Genomic_DNA"/>
</dbReference>
<evidence type="ECO:0000313" key="2">
    <source>
        <dbReference type="Proteomes" id="UP000278807"/>
    </source>
</evidence>